<protein>
    <recommendedName>
        <fullName evidence="3">Response regulatory domain-containing protein</fullName>
    </recommendedName>
</protein>
<dbReference type="SMART" id="SM00448">
    <property type="entry name" value="REC"/>
    <property type="match status" value="1"/>
</dbReference>
<sequence>MQNQPDTIATDEDVGALPLYGMRILVVDDDSDIAETMAALLEMDGAEASPCTSAREALKKLAQGSWNVVLLDIGMPEMDGVEVAQVIRDSALGARLFIVAITGHSQAQMRSRIAETEFDLIFTKPADPEHLCRALGAWWNAPAKVSM</sequence>
<feature type="modified residue" description="4-aspartylphosphate" evidence="2">
    <location>
        <position position="72"/>
    </location>
</feature>
<proteinExistence type="predicted"/>
<dbReference type="InterPro" id="IPR011006">
    <property type="entry name" value="CheY-like_superfamily"/>
</dbReference>
<accession>A0A2G7T9F8</accession>
<dbReference type="InterPro" id="IPR001789">
    <property type="entry name" value="Sig_transdc_resp-reg_receiver"/>
</dbReference>
<dbReference type="InterPro" id="IPR050595">
    <property type="entry name" value="Bact_response_regulator"/>
</dbReference>
<dbReference type="PROSITE" id="PS50110">
    <property type="entry name" value="RESPONSE_REGULATORY"/>
    <property type="match status" value="1"/>
</dbReference>
<evidence type="ECO:0000313" key="4">
    <source>
        <dbReference type="EMBL" id="PII36530.1"/>
    </source>
</evidence>
<dbReference type="EMBL" id="PEKC01000016">
    <property type="protein sequence ID" value="PII36530.1"/>
    <property type="molecule type" value="Genomic_DNA"/>
</dbReference>
<evidence type="ECO:0000259" key="3">
    <source>
        <dbReference type="PROSITE" id="PS50110"/>
    </source>
</evidence>
<dbReference type="PANTHER" id="PTHR44591:SF3">
    <property type="entry name" value="RESPONSE REGULATORY DOMAIN-CONTAINING PROTEIN"/>
    <property type="match status" value="1"/>
</dbReference>
<gene>
    <name evidence="4" type="ORF">CTI11_06710</name>
</gene>
<dbReference type="Gene3D" id="3.40.50.2300">
    <property type="match status" value="1"/>
</dbReference>
<name>A0A2G7T9F8_9FLAO</name>
<evidence type="ECO:0000256" key="2">
    <source>
        <dbReference type="PROSITE-ProRule" id="PRU00169"/>
    </source>
</evidence>
<comment type="caution">
    <text evidence="4">The sequence shown here is derived from an EMBL/GenBank/DDBJ whole genome shotgun (WGS) entry which is preliminary data.</text>
</comment>
<keyword evidence="1 2" id="KW-0597">Phosphoprotein</keyword>
<dbReference type="SUPFAM" id="SSF52172">
    <property type="entry name" value="CheY-like"/>
    <property type="match status" value="1"/>
</dbReference>
<evidence type="ECO:0000256" key="1">
    <source>
        <dbReference type="ARBA" id="ARBA00022553"/>
    </source>
</evidence>
<dbReference type="GO" id="GO:0000160">
    <property type="term" value="P:phosphorelay signal transduction system"/>
    <property type="evidence" value="ECO:0007669"/>
    <property type="project" value="InterPro"/>
</dbReference>
<dbReference type="AlphaFoldDB" id="A0A2G7T9F8"/>
<dbReference type="PANTHER" id="PTHR44591">
    <property type="entry name" value="STRESS RESPONSE REGULATOR PROTEIN 1"/>
    <property type="match status" value="1"/>
</dbReference>
<organism evidence="4">
    <name type="scientific">Chryseobacterium sp. B5</name>
    <dbReference type="NCBI Taxonomy" id="2050562"/>
    <lineage>
        <taxon>Bacteria</taxon>
        <taxon>Pseudomonadati</taxon>
        <taxon>Bacteroidota</taxon>
        <taxon>Flavobacteriia</taxon>
        <taxon>Flavobacteriales</taxon>
        <taxon>Weeksellaceae</taxon>
        <taxon>Chryseobacterium group</taxon>
        <taxon>Chryseobacterium</taxon>
    </lineage>
</organism>
<reference evidence="4" key="1">
    <citation type="submission" date="2017-10" db="EMBL/GenBank/DDBJ databases">
        <title>Chryseobacterium sp. B5 is a hydrocarbonoclastic and plant growth promoting bacterium.</title>
        <authorList>
            <person name="Thijs S."/>
            <person name="Gkorezis P."/>
            <person name="Van Hamme J."/>
        </authorList>
    </citation>
    <scope>NUCLEOTIDE SEQUENCE</scope>
    <source>
        <strain evidence="4">B5</strain>
    </source>
</reference>
<feature type="domain" description="Response regulatory" evidence="3">
    <location>
        <begin position="23"/>
        <end position="139"/>
    </location>
</feature>
<dbReference type="Pfam" id="PF00072">
    <property type="entry name" value="Response_reg"/>
    <property type="match status" value="1"/>
</dbReference>